<dbReference type="STRING" id="1121477.SAMN02745223_03897"/>
<keyword evidence="5" id="KW-1185">Reference proteome</keyword>
<dbReference type="Proteomes" id="UP000184533">
    <property type="component" value="Unassembled WGS sequence"/>
</dbReference>
<feature type="signal peptide" evidence="1">
    <location>
        <begin position="1"/>
        <end position="37"/>
    </location>
</feature>
<evidence type="ECO:0000256" key="1">
    <source>
        <dbReference type="SAM" id="SignalP"/>
    </source>
</evidence>
<proteinExistence type="predicted"/>
<reference evidence="3 5" key="1">
    <citation type="submission" date="2015-03" db="EMBL/GenBank/DDBJ databases">
        <authorList>
            <person name="Hassan Y.I."/>
            <person name="Lepp D."/>
            <person name="Zhou T."/>
        </authorList>
    </citation>
    <scope>NUCLEOTIDE SEQUENCE [LARGE SCALE GENOMIC DNA]</scope>
    <source>
        <strain evidence="3 5">DSM 17137</strain>
    </source>
</reference>
<dbReference type="Pfam" id="PF11412">
    <property type="entry name" value="DsbD_N"/>
    <property type="match status" value="1"/>
</dbReference>
<dbReference type="AlphaFoldDB" id="A0A0F5LR34"/>
<gene>
    <name evidence="4" type="ORF">SAMN02745223_03897</name>
    <name evidence="3" type="ORF">VW29_12140</name>
</gene>
<protein>
    <submittedName>
        <fullName evidence="4">Thiol-disulfide interchange protein, contains DsbC and DsbD domains</fullName>
    </submittedName>
</protein>
<dbReference type="PATRIC" id="fig|1121477.3.peg.3582"/>
<feature type="domain" description="Thiol:disulfide interchange protein DsbD N-terminal" evidence="2">
    <location>
        <begin position="61"/>
        <end position="165"/>
    </location>
</feature>
<evidence type="ECO:0000313" key="6">
    <source>
        <dbReference type="Proteomes" id="UP000184533"/>
    </source>
</evidence>
<feature type="chain" id="PRO_5015038295" evidence="1">
    <location>
        <begin position="38"/>
        <end position="287"/>
    </location>
</feature>
<accession>A0A0F5LR34</accession>
<dbReference type="InterPro" id="IPR028250">
    <property type="entry name" value="DsbDN"/>
</dbReference>
<dbReference type="Proteomes" id="UP000033608">
    <property type="component" value="Unassembled WGS sequence"/>
</dbReference>
<dbReference type="EMBL" id="FQVC01000017">
    <property type="protein sequence ID" value="SHF92041.1"/>
    <property type="molecule type" value="Genomic_DNA"/>
</dbReference>
<evidence type="ECO:0000313" key="3">
    <source>
        <dbReference type="EMBL" id="KKB84122.1"/>
    </source>
</evidence>
<name>A0A0F5LR34_9HYPH</name>
<organism evidence="3 5">
    <name type="scientific">Devosia limi DSM 17137</name>
    <dbReference type="NCBI Taxonomy" id="1121477"/>
    <lineage>
        <taxon>Bacteria</taxon>
        <taxon>Pseudomonadati</taxon>
        <taxon>Pseudomonadota</taxon>
        <taxon>Alphaproteobacteria</taxon>
        <taxon>Hyphomicrobiales</taxon>
        <taxon>Devosiaceae</taxon>
        <taxon>Devosia</taxon>
    </lineage>
</organism>
<evidence type="ECO:0000313" key="5">
    <source>
        <dbReference type="Proteomes" id="UP000033608"/>
    </source>
</evidence>
<sequence>MMGRQLFLHGFVRYWHAMRNLIVFSLLCALVAAPVAAGETPWQEVAPGVTMRLLSSGVVKADGTSLIGLEVNMPADTKTYWRVPGDTGIPTELSFTGSTGVGGHQILWPYPMRDETEDYLDYVYYGPTLLPIELRVDDAAARIEVSVVMGVCSDICIPAQAEFSMPVAEGGKDMPNALRIKQAAALAPIQWEGEEPPIGDVEFRPHDNALAVWVADPGIDPASLIAAMADGDLAFGTPQKSPEPNLVLIPLLGKVADGELDSRPVQLTFITDMGAFEITRTLGGEQD</sequence>
<dbReference type="EMBL" id="LAJF01000083">
    <property type="protein sequence ID" value="KKB84122.1"/>
    <property type="molecule type" value="Genomic_DNA"/>
</dbReference>
<keyword evidence="1" id="KW-0732">Signal</keyword>
<reference evidence="4 6" key="2">
    <citation type="submission" date="2016-11" db="EMBL/GenBank/DDBJ databases">
        <authorList>
            <person name="Jaros S."/>
            <person name="Januszkiewicz K."/>
            <person name="Wedrychowicz H."/>
        </authorList>
    </citation>
    <scope>NUCLEOTIDE SEQUENCE [LARGE SCALE GENOMIC DNA]</scope>
    <source>
        <strain evidence="4 6">DSM 17137</strain>
    </source>
</reference>
<evidence type="ECO:0000313" key="4">
    <source>
        <dbReference type="EMBL" id="SHF92041.1"/>
    </source>
</evidence>
<evidence type="ECO:0000259" key="2">
    <source>
        <dbReference type="Pfam" id="PF11412"/>
    </source>
</evidence>